<sequence>MPKVTKKVVKAVERKMPEYASIIYGGKNGQPKGFFVYEKLEDEKKYNVYLHGTQNTPKGTIYSYVYKD</sequence>
<accession>A0A6H1ZPS6</accession>
<evidence type="ECO:0000313" key="4">
    <source>
        <dbReference type="EMBL" id="QJH98346.1"/>
    </source>
</evidence>
<dbReference type="EMBL" id="MT142510">
    <property type="protein sequence ID" value="QJA83395.1"/>
    <property type="molecule type" value="Genomic_DNA"/>
</dbReference>
<organism evidence="1">
    <name type="scientific">viral metagenome</name>
    <dbReference type="NCBI Taxonomy" id="1070528"/>
    <lineage>
        <taxon>unclassified sequences</taxon>
        <taxon>metagenomes</taxon>
        <taxon>organismal metagenomes</taxon>
    </lineage>
</organism>
<name>A0A6H1ZPS6_9ZZZZ</name>
<dbReference type="EMBL" id="MT144164">
    <property type="protein sequence ID" value="QJA49933.1"/>
    <property type="molecule type" value="Genomic_DNA"/>
</dbReference>
<gene>
    <name evidence="3" type="ORF">MM415A00288_0015</name>
    <name evidence="2" type="ORF">MM415B00385_0013</name>
    <name evidence="1" type="ORF">TM448A01538_0003</name>
    <name evidence="4" type="ORF">TM448B01270_0012</name>
</gene>
<evidence type="ECO:0000313" key="1">
    <source>
        <dbReference type="EMBL" id="QJA49933.1"/>
    </source>
</evidence>
<proteinExistence type="predicted"/>
<dbReference type="EMBL" id="MT144728">
    <property type="protein sequence ID" value="QJH98346.1"/>
    <property type="molecule type" value="Genomic_DNA"/>
</dbReference>
<reference evidence="1" key="1">
    <citation type="submission" date="2020-03" db="EMBL/GenBank/DDBJ databases">
        <title>The deep terrestrial virosphere.</title>
        <authorList>
            <person name="Holmfeldt K."/>
            <person name="Nilsson E."/>
            <person name="Simone D."/>
            <person name="Lopez-Fernandez M."/>
            <person name="Wu X."/>
            <person name="de Brujin I."/>
            <person name="Lundin D."/>
            <person name="Andersson A."/>
            <person name="Bertilsson S."/>
            <person name="Dopson M."/>
        </authorList>
    </citation>
    <scope>NUCLEOTIDE SEQUENCE</scope>
    <source>
        <strain evidence="3">MM415A00288</strain>
        <strain evidence="2">MM415B00385</strain>
        <strain evidence="1">TM448A01538</strain>
        <strain evidence="4">TM448B01270</strain>
    </source>
</reference>
<protein>
    <submittedName>
        <fullName evidence="1">Uncharacterized protein</fullName>
    </submittedName>
</protein>
<evidence type="ECO:0000313" key="2">
    <source>
        <dbReference type="EMBL" id="QJA65575.1"/>
    </source>
</evidence>
<evidence type="ECO:0000313" key="3">
    <source>
        <dbReference type="EMBL" id="QJA83395.1"/>
    </source>
</evidence>
<dbReference type="AlphaFoldDB" id="A0A6H1ZPS6"/>
<dbReference type="EMBL" id="MT141541">
    <property type="protein sequence ID" value="QJA65575.1"/>
    <property type="molecule type" value="Genomic_DNA"/>
</dbReference>